<evidence type="ECO:0000313" key="1">
    <source>
        <dbReference type="EMBL" id="MDC0675326.1"/>
    </source>
</evidence>
<dbReference type="RefSeq" id="WP_272010298.1">
    <property type="nucleotide sequence ID" value="NZ_JAQNDN010000027.1"/>
</dbReference>
<gene>
    <name evidence="1" type="ORF">POL58_46720</name>
</gene>
<keyword evidence="2" id="KW-1185">Reference proteome</keyword>
<proteinExistence type="predicted"/>
<protein>
    <submittedName>
        <fullName evidence="1">Uncharacterized protein</fullName>
    </submittedName>
</protein>
<name>A0ABT5BMD8_9BACT</name>
<organism evidence="1 2">
    <name type="scientific">Nannocystis radixulma</name>
    <dbReference type="NCBI Taxonomy" id="2995305"/>
    <lineage>
        <taxon>Bacteria</taxon>
        <taxon>Pseudomonadati</taxon>
        <taxon>Myxococcota</taxon>
        <taxon>Polyangia</taxon>
        <taxon>Nannocystales</taxon>
        <taxon>Nannocystaceae</taxon>
        <taxon>Nannocystis</taxon>
    </lineage>
</organism>
<dbReference type="EMBL" id="JAQNDN010000027">
    <property type="protein sequence ID" value="MDC0675326.1"/>
    <property type="molecule type" value="Genomic_DNA"/>
</dbReference>
<comment type="caution">
    <text evidence="1">The sequence shown here is derived from an EMBL/GenBank/DDBJ whole genome shotgun (WGS) entry which is preliminary data.</text>
</comment>
<dbReference type="Proteomes" id="UP001217838">
    <property type="component" value="Unassembled WGS sequence"/>
</dbReference>
<reference evidence="1 2" key="1">
    <citation type="submission" date="2022-11" db="EMBL/GenBank/DDBJ databases">
        <title>Minimal conservation of predation-associated metabolite biosynthetic gene clusters underscores biosynthetic potential of Myxococcota including descriptions for ten novel species: Archangium lansinium sp. nov., Myxococcus landrumus sp. nov., Nannocystis bai.</title>
        <authorList>
            <person name="Ahearne A."/>
            <person name="Stevens C."/>
            <person name="Dowd S."/>
        </authorList>
    </citation>
    <scope>NUCLEOTIDE SEQUENCE [LARGE SCALE GENOMIC DNA]</scope>
    <source>
        <strain evidence="1 2">NCELM</strain>
    </source>
</reference>
<sequence length="40" mass="4003">MGQAEVLGMCAELACAPQAAKPEGFDAVSDHCAVRVVLGG</sequence>
<accession>A0ABT5BMD8</accession>
<evidence type="ECO:0000313" key="2">
    <source>
        <dbReference type="Proteomes" id="UP001217838"/>
    </source>
</evidence>